<dbReference type="AlphaFoldDB" id="A0AAF0TW12"/>
<keyword evidence="4 7" id="KW-0964">Secreted</keyword>
<feature type="transmembrane region" description="Helical" evidence="9">
    <location>
        <begin position="14"/>
        <end position="33"/>
    </location>
</feature>
<comment type="subcellular location">
    <subcellularLocation>
        <location evidence="1 7">Secreted</location>
    </subcellularLocation>
</comment>
<organism evidence="10 11">
    <name type="scientific">Solanum verrucosum</name>
    <dbReference type="NCBI Taxonomy" id="315347"/>
    <lineage>
        <taxon>Eukaryota</taxon>
        <taxon>Viridiplantae</taxon>
        <taxon>Streptophyta</taxon>
        <taxon>Embryophyta</taxon>
        <taxon>Tracheophyta</taxon>
        <taxon>Spermatophyta</taxon>
        <taxon>Magnoliopsida</taxon>
        <taxon>eudicotyledons</taxon>
        <taxon>Gunneridae</taxon>
        <taxon>Pentapetalae</taxon>
        <taxon>asterids</taxon>
        <taxon>lamiids</taxon>
        <taxon>Solanales</taxon>
        <taxon>Solanaceae</taxon>
        <taxon>Solanoideae</taxon>
        <taxon>Solaneae</taxon>
        <taxon>Solanum</taxon>
    </lineage>
</organism>
<comment type="function">
    <text evidence="7">Controls stomatal patterning.</text>
</comment>
<evidence type="ECO:0000256" key="7">
    <source>
        <dbReference type="RuleBase" id="RU367102"/>
    </source>
</evidence>
<dbReference type="InterPro" id="IPR039455">
    <property type="entry name" value="EPFL"/>
</dbReference>
<gene>
    <name evidence="10" type="ORF">MTR67_020618</name>
</gene>
<evidence type="ECO:0000256" key="5">
    <source>
        <dbReference type="ARBA" id="ARBA00022729"/>
    </source>
</evidence>
<keyword evidence="6" id="KW-1015">Disulfide bond</keyword>
<dbReference type="PANTHER" id="PTHR33109:SF94">
    <property type="entry name" value="EPIDERMAL PATTERNING FACTOR-LIKE PROTEIN"/>
    <property type="match status" value="1"/>
</dbReference>
<feature type="compositionally biased region" description="Acidic residues" evidence="8">
    <location>
        <begin position="209"/>
        <end position="222"/>
    </location>
</feature>
<keyword evidence="11" id="KW-1185">Reference proteome</keyword>
<dbReference type="GO" id="GO:0010052">
    <property type="term" value="P:guard cell differentiation"/>
    <property type="evidence" value="ECO:0007669"/>
    <property type="project" value="UniProtKB-UniRule"/>
</dbReference>
<keyword evidence="9" id="KW-0472">Membrane</keyword>
<sequence>MACSQFIVFWHRNLQTIIFLLLLFISGLTHVRLTAEGRRILKTQTGVVTQRKNEEKMIKMRSLIGSRPPRCEGRCRNCGPCEAVQVPIVPNLKKQQTSRIHHQLNAFPNLFLAYSRGDDISNYKPMCWKLKQSYSKTKVGEKSLKEQDLQKAVKLGRKDLNPLLLDELAAEFQKNPEEDLELEELDEGKKDENDGDDEGDGVGDHEQLEDIIDEDATSIDAV</sequence>
<feature type="region of interest" description="Disordered" evidence="8">
    <location>
        <begin position="174"/>
        <end position="222"/>
    </location>
</feature>
<protein>
    <recommendedName>
        <fullName evidence="7">Epidermal patterning factor-like protein</fullName>
    </recommendedName>
</protein>
<evidence type="ECO:0000256" key="4">
    <source>
        <dbReference type="ARBA" id="ARBA00022525"/>
    </source>
</evidence>
<reference evidence="10" key="1">
    <citation type="submission" date="2023-08" db="EMBL/GenBank/DDBJ databases">
        <title>A de novo genome assembly of Solanum verrucosum Schlechtendal, a Mexican diploid species geographically isolated from the other diploid A-genome species in potato relatives.</title>
        <authorList>
            <person name="Hosaka K."/>
        </authorList>
    </citation>
    <scope>NUCLEOTIDE SEQUENCE</scope>
    <source>
        <tissue evidence="10">Young leaves</tissue>
    </source>
</reference>
<evidence type="ECO:0000256" key="9">
    <source>
        <dbReference type="SAM" id="Phobius"/>
    </source>
</evidence>
<evidence type="ECO:0000256" key="2">
    <source>
        <dbReference type="ARBA" id="ARBA00008127"/>
    </source>
</evidence>
<dbReference type="PANTHER" id="PTHR33109">
    <property type="entry name" value="EPIDERMAL PATTERNING FACTOR-LIKE PROTEIN 4"/>
    <property type="match status" value="1"/>
</dbReference>
<keyword evidence="5" id="KW-0732">Signal</keyword>
<evidence type="ECO:0000313" key="11">
    <source>
        <dbReference type="Proteomes" id="UP001234989"/>
    </source>
</evidence>
<evidence type="ECO:0000313" key="10">
    <source>
        <dbReference type="EMBL" id="WMV27233.1"/>
    </source>
</evidence>
<dbReference type="GO" id="GO:0005576">
    <property type="term" value="C:extracellular region"/>
    <property type="evidence" value="ECO:0007669"/>
    <property type="project" value="UniProtKB-SubCell"/>
</dbReference>
<evidence type="ECO:0000256" key="1">
    <source>
        <dbReference type="ARBA" id="ARBA00004613"/>
    </source>
</evidence>
<accession>A0AAF0TW12</accession>
<keyword evidence="3 7" id="KW-0217">Developmental protein</keyword>
<dbReference type="EMBL" id="CP133615">
    <property type="protein sequence ID" value="WMV27233.1"/>
    <property type="molecule type" value="Genomic_DNA"/>
</dbReference>
<dbReference type="Proteomes" id="UP001234989">
    <property type="component" value="Chromosome 4"/>
</dbReference>
<keyword evidence="9" id="KW-1133">Transmembrane helix</keyword>
<dbReference type="Pfam" id="PF17181">
    <property type="entry name" value="EPF"/>
    <property type="match status" value="1"/>
</dbReference>
<evidence type="ECO:0000256" key="3">
    <source>
        <dbReference type="ARBA" id="ARBA00022473"/>
    </source>
</evidence>
<evidence type="ECO:0000256" key="8">
    <source>
        <dbReference type="SAM" id="MobiDB-lite"/>
    </source>
</evidence>
<evidence type="ECO:0000256" key="6">
    <source>
        <dbReference type="ARBA" id="ARBA00023157"/>
    </source>
</evidence>
<keyword evidence="9" id="KW-0812">Transmembrane</keyword>
<name>A0AAF0TW12_SOLVR</name>
<proteinExistence type="inferred from homology"/>
<comment type="similarity">
    <text evidence="2 7">Belongs to the plant cysteine rich small secretory peptide family. Epidermal patterning factor subfamily.</text>
</comment>